<dbReference type="Pfam" id="PF09084">
    <property type="entry name" value="NMT1"/>
    <property type="match status" value="1"/>
</dbReference>
<dbReference type="EMBL" id="DF238840">
    <property type="protein sequence ID" value="GAF25863.1"/>
    <property type="molecule type" value="Genomic_DNA"/>
</dbReference>
<evidence type="ECO:0000256" key="3">
    <source>
        <dbReference type="ARBA" id="ARBA00022729"/>
    </source>
</evidence>
<keyword evidence="3" id="KW-0732">Signal</keyword>
<dbReference type="PANTHER" id="PTHR30024">
    <property type="entry name" value="ALIPHATIC SULFONATES-BINDING PROTEIN-RELATED"/>
    <property type="match status" value="1"/>
</dbReference>
<evidence type="ECO:0000256" key="1">
    <source>
        <dbReference type="ARBA" id="ARBA00004418"/>
    </source>
</evidence>
<comment type="subcellular location">
    <subcellularLocation>
        <location evidence="1">Periplasm</location>
    </subcellularLocation>
</comment>
<gene>
    <name evidence="5" type="ORF">MTY_1200</name>
</gene>
<name>A0A0S6U9R0_NEOTH</name>
<comment type="similarity">
    <text evidence="2">Belongs to the bacterial solute-binding protein SsuA/TauA family.</text>
</comment>
<sequence>MLNMKIRGLALLLLLLFLVPVVSGCGSPASSGSSQEESLKLGLIPVEDNFPFFVAEKEGLFTKAGLKVELVPFNSARDRDLALQSGSIDGEVADIVATALLRKGGTPVKIVSLTMGATPAEGRFALLARPGADISSPGQLKGRTVGISENTIIEYVADGLLREGGVDPGSVQKVAVPQIPERLQLLLGGKLDAALLPDPFASLAARKGARVILDDTKINRNLSQVVLIFREEAIKHKTPAIKKLLQVYAGAASLIARNPSAYRELFIEKARIPAELRDTYLAPQYSPPQLPRQEEVAAVMDWMVAKKLLAAPYKYEELVDPDLVNPGGNNR</sequence>
<dbReference type="GO" id="GO:0042597">
    <property type="term" value="C:periplasmic space"/>
    <property type="evidence" value="ECO:0007669"/>
    <property type="project" value="UniProtKB-SubCell"/>
</dbReference>
<organism evidence="5">
    <name type="scientific">Moorella thermoacetica Y72</name>
    <dbReference type="NCBI Taxonomy" id="1325331"/>
    <lineage>
        <taxon>Bacteria</taxon>
        <taxon>Bacillati</taxon>
        <taxon>Bacillota</taxon>
        <taxon>Clostridia</taxon>
        <taxon>Neomoorellales</taxon>
        <taxon>Neomoorellaceae</taxon>
        <taxon>Neomoorella</taxon>
    </lineage>
</organism>
<dbReference type="InterPro" id="IPR015168">
    <property type="entry name" value="SsuA/THI5"/>
</dbReference>
<reference evidence="5" key="1">
    <citation type="journal article" date="2014" name="Gene">
        <title>Genome-guided analysis of transformation efficiency and carbon dioxide assimilation by Moorella thermoacetica Y72.</title>
        <authorList>
            <person name="Tsukahara K."/>
            <person name="Kita A."/>
            <person name="Nakashimada Y."/>
            <person name="Hoshino T."/>
            <person name="Murakami K."/>
        </authorList>
    </citation>
    <scope>NUCLEOTIDE SEQUENCE [LARGE SCALE GENOMIC DNA]</scope>
    <source>
        <strain evidence="5">Y72</strain>
    </source>
</reference>
<dbReference type="SUPFAM" id="SSF53850">
    <property type="entry name" value="Periplasmic binding protein-like II"/>
    <property type="match status" value="1"/>
</dbReference>
<protein>
    <submittedName>
        <fullName evidence="5">ABC-type nitrate/sulfonate/bicarbonate transport systems, periplasmic components</fullName>
    </submittedName>
</protein>
<evidence type="ECO:0000259" key="4">
    <source>
        <dbReference type="SMART" id="SM00062"/>
    </source>
</evidence>
<dbReference type="InterPro" id="IPR001638">
    <property type="entry name" value="Solute-binding_3/MltF_N"/>
</dbReference>
<evidence type="ECO:0000313" key="5">
    <source>
        <dbReference type="EMBL" id="GAF25863.1"/>
    </source>
</evidence>
<accession>A0A0S6U9R0</accession>
<feature type="domain" description="Solute-binding protein family 3/N-terminal" evidence="4">
    <location>
        <begin position="38"/>
        <end position="252"/>
    </location>
</feature>
<dbReference type="Gene3D" id="3.40.190.10">
    <property type="entry name" value="Periplasmic binding protein-like II"/>
    <property type="match status" value="2"/>
</dbReference>
<proteinExistence type="inferred from homology"/>
<dbReference type="SMART" id="SM00062">
    <property type="entry name" value="PBPb"/>
    <property type="match status" value="1"/>
</dbReference>
<dbReference type="PROSITE" id="PS51257">
    <property type="entry name" value="PROKAR_LIPOPROTEIN"/>
    <property type="match status" value="1"/>
</dbReference>
<evidence type="ECO:0000256" key="2">
    <source>
        <dbReference type="ARBA" id="ARBA00010742"/>
    </source>
</evidence>
<dbReference type="Proteomes" id="UP000063718">
    <property type="component" value="Unassembled WGS sequence"/>
</dbReference>
<dbReference type="PANTHER" id="PTHR30024:SF47">
    <property type="entry name" value="TAURINE-BINDING PERIPLASMIC PROTEIN"/>
    <property type="match status" value="1"/>
</dbReference>
<dbReference type="AlphaFoldDB" id="A0A0S6U9R0"/>